<dbReference type="SUPFAM" id="SSF55031">
    <property type="entry name" value="Bacterial exopeptidase dimerisation domain"/>
    <property type="match status" value="1"/>
</dbReference>
<dbReference type="CDD" id="cd05672">
    <property type="entry name" value="M20_ACY1L2-like"/>
    <property type="match status" value="1"/>
</dbReference>
<dbReference type="EMBL" id="JBHMBC010000014">
    <property type="protein sequence ID" value="MFB9819845.1"/>
    <property type="molecule type" value="Genomic_DNA"/>
</dbReference>
<gene>
    <name evidence="3" type="ORF">ACFFP1_10055</name>
</gene>
<dbReference type="InterPro" id="IPR017144">
    <property type="entry name" value="Xaa-Arg_dipeptidase"/>
</dbReference>
<comment type="similarity">
    <text evidence="1">Belongs to the peptidase M20A family.</text>
</comment>
<dbReference type="SUPFAM" id="SSF53187">
    <property type="entry name" value="Zn-dependent exopeptidases"/>
    <property type="match status" value="1"/>
</dbReference>
<dbReference type="InterPro" id="IPR017439">
    <property type="entry name" value="Amidohydrolase"/>
</dbReference>
<organism evidence="3 4">
    <name type="scientific">Arthrobacter ramosus</name>
    <dbReference type="NCBI Taxonomy" id="1672"/>
    <lineage>
        <taxon>Bacteria</taxon>
        <taxon>Bacillati</taxon>
        <taxon>Actinomycetota</taxon>
        <taxon>Actinomycetes</taxon>
        <taxon>Micrococcales</taxon>
        <taxon>Micrococcaceae</taxon>
        <taxon>Arthrobacter</taxon>
    </lineage>
</organism>
<evidence type="ECO:0000259" key="2">
    <source>
        <dbReference type="Pfam" id="PF07687"/>
    </source>
</evidence>
<dbReference type="InterPro" id="IPR036264">
    <property type="entry name" value="Bact_exopeptidase_dim_dom"/>
</dbReference>
<protein>
    <recommendedName>
        <fullName evidence="1">Peptidase M20 domain-containing protein 2</fullName>
    </recommendedName>
</protein>
<evidence type="ECO:0000313" key="3">
    <source>
        <dbReference type="EMBL" id="MFB9819845.1"/>
    </source>
</evidence>
<dbReference type="Gene3D" id="3.40.630.10">
    <property type="entry name" value="Zn peptidases"/>
    <property type="match status" value="1"/>
</dbReference>
<dbReference type="NCBIfam" id="TIGR01891">
    <property type="entry name" value="amidohydrolases"/>
    <property type="match status" value="1"/>
</dbReference>
<name>A0ABV5Y164_ARTRM</name>
<dbReference type="PIRSF" id="PIRSF037226">
    <property type="entry name" value="Amidohydrolase_ACY1L2_prd"/>
    <property type="match status" value="1"/>
</dbReference>
<keyword evidence="4" id="KW-1185">Reference proteome</keyword>
<reference evidence="3 4" key="1">
    <citation type="submission" date="2024-09" db="EMBL/GenBank/DDBJ databases">
        <authorList>
            <person name="Sun Q."/>
            <person name="Mori K."/>
        </authorList>
    </citation>
    <scope>NUCLEOTIDE SEQUENCE [LARGE SCALE GENOMIC DNA]</scope>
    <source>
        <strain evidence="3 4">JCM 1334</strain>
    </source>
</reference>
<sequence length="376" mass="39184">MQAEIEAFRDQAIDLSHRIHGMPELGFAEFNSSREVANELRAAGFTVTERAFGLDTAISAVAGAGSFKAIVVAEYDALPELGHACGHNLIAACAVAAAVGLKGVAEQLDLTVEVLGTPAEETGGGKILMLEQGAFIGADMAMMIHPAPFEDASPGFLASTGFSFEFSGKSSHAAASPWEAANAADASTIAQVAVGLLRQQLPNDTRVHGVVTNAGSAANVIPGRSAGVYGIRAQTLADLEDMVPRVEACFTGAALAAGCTVELEWELTYPNVVQSPRLASLYQQNAEALGRSFPQDPEARAFRASTDFGAVSQVVPSLHPHVKICDSPVSNHQSAFTEAAASERADHALIEGAIAMAWTVVDAALSRIDSADDRGR</sequence>
<dbReference type="Pfam" id="PF07687">
    <property type="entry name" value="M20_dimer"/>
    <property type="match status" value="1"/>
</dbReference>
<comment type="caution">
    <text evidence="3">The sequence shown here is derived from an EMBL/GenBank/DDBJ whole genome shotgun (WGS) entry which is preliminary data.</text>
</comment>
<evidence type="ECO:0000313" key="4">
    <source>
        <dbReference type="Proteomes" id="UP001589702"/>
    </source>
</evidence>
<accession>A0ABV5Y164</accession>
<dbReference type="PANTHER" id="PTHR30575">
    <property type="entry name" value="PEPTIDASE M20"/>
    <property type="match status" value="1"/>
</dbReference>
<dbReference type="InterPro" id="IPR002933">
    <property type="entry name" value="Peptidase_M20"/>
</dbReference>
<evidence type="ECO:0000256" key="1">
    <source>
        <dbReference type="PIRNR" id="PIRNR037226"/>
    </source>
</evidence>
<dbReference type="RefSeq" id="WP_234751038.1">
    <property type="nucleotide sequence ID" value="NZ_BAAAWN010000001.1"/>
</dbReference>
<dbReference type="Pfam" id="PF01546">
    <property type="entry name" value="Peptidase_M20"/>
    <property type="match status" value="1"/>
</dbReference>
<dbReference type="Gene3D" id="3.30.70.360">
    <property type="match status" value="1"/>
</dbReference>
<proteinExistence type="inferred from homology"/>
<dbReference type="InterPro" id="IPR052030">
    <property type="entry name" value="Peptidase_M20/M20A_hydrolases"/>
</dbReference>
<dbReference type="InterPro" id="IPR011650">
    <property type="entry name" value="Peptidase_M20_dimer"/>
</dbReference>
<dbReference type="Proteomes" id="UP001589702">
    <property type="component" value="Unassembled WGS sequence"/>
</dbReference>
<dbReference type="PANTHER" id="PTHR30575:SF0">
    <property type="entry name" value="XAA-ARG DIPEPTIDASE"/>
    <property type="match status" value="1"/>
</dbReference>
<feature type="domain" description="Peptidase M20 dimerisation" evidence="2">
    <location>
        <begin position="160"/>
        <end position="250"/>
    </location>
</feature>